<evidence type="ECO:0000256" key="2">
    <source>
        <dbReference type="ARBA" id="ARBA00022617"/>
    </source>
</evidence>
<comment type="pathway">
    <text evidence="9">Amino-acid degradation; L-tryptophan degradation via kynurenine pathway; L-kynurenine from L-tryptophan: step 1/2.</text>
</comment>
<comment type="caution">
    <text evidence="10">The sequence shown here is derived from an EMBL/GenBank/DDBJ whole genome shotgun (WGS) entry which is preliminary data.</text>
</comment>
<dbReference type="InterPro" id="IPR004981">
    <property type="entry name" value="Trp_2_3_dOase"/>
</dbReference>
<dbReference type="EMBL" id="WEGH01000006">
    <property type="protein sequence ID" value="MQY09415.1"/>
    <property type="molecule type" value="Genomic_DNA"/>
</dbReference>
<dbReference type="FunFam" id="1.20.58.480:FF:000001">
    <property type="entry name" value="Tryptophan 2,3-dioxygenase"/>
    <property type="match status" value="1"/>
</dbReference>
<evidence type="ECO:0000256" key="4">
    <source>
        <dbReference type="ARBA" id="ARBA00022964"/>
    </source>
</evidence>
<dbReference type="RefSeq" id="WP_153541317.1">
    <property type="nucleotide sequence ID" value="NZ_WEGH01000006.1"/>
</dbReference>
<sequence length="276" mass="31883">MLKRSRRGDGDEDLTYEGYLGLDRLLTAQHPLADPPHHDELLFIIQHQTAELWTKLLLHEMAHLQSLLREDDLIGTARGLERVYAVQAQMIGQWSVIATLTPESFTEFRPVLGDTSGFQSAQLRAWEFKLGNKRPEYLEHYRRSAQRELLERALNEPTLYDDFLRFLLRAGHPVPESCLGRLFSGDQEPDQTVVAALRRIYEDRDHHRAEYEMAERLVELEERHQLWRFQHTRTVRRIIGERPGTGGKGVPYLADLVGRPLFPEIFAARDVIGPGS</sequence>
<comment type="caution">
    <text evidence="9">Lacks conserved residue(s) required for the propagation of feature annotation.</text>
</comment>
<comment type="subunit">
    <text evidence="1 9">Homotetramer.</text>
</comment>
<dbReference type="HAMAP" id="MF_01972">
    <property type="entry name" value="T23O"/>
    <property type="match status" value="1"/>
</dbReference>
<comment type="function">
    <text evidence="9">Heme-dependent dioxygenase that catalyzes the oxidative cleavage of the L-tryptophan (L-Trp) pyrrole ring and converts L-tryptophan to N-formyl-L-kynurenine. Catalyzes the oxidative cleavage of the indole moiety.</text>
</comment>
<evidence type="ECO:0000256" key="3">
    <source>
        <dbReference type="ARBA" id="ARBA00022723"/>
    </source>
</evidence>
<comment type="cofactor">
    <cofactor evidence="9">
        <name>heme</name>
        <dbReference type="ChEBI" id="CHEBI:30413"/>
    </cofactor>
    <text evidence="9">Binds 1 heme group per subunit.</text>
</comment>
<dbReference type="EC" id="1.13.11.11" evidence="9"/>
<dbReference type="Pfam" id="PF03301">
    <property type="entry name" value="Trp_dioxygenase"/>
    <property type="match status" value="2"/>
</dbReference>
<dbReference type="GO" id="GO:0019442">
    <property type="term" value="P:L-tryptophan catabolic process to acetyl-CoA"/>
    <property type="evidence" value="ECO:0007669"/>
    <property type="project" value="TreeGrafter"/>
</dbReference>
<dbReference type="Proteomes" id="UP000487268">
    <property type="component" value="Unassembled WGS sequence"/>
</dbReference>
<accession>A0A7K0C7K5</accession>
<keyword evidence="3 9" id="KW-0479">Metal-binding</keyword>
<keyword evidence="2 9" id="KW-0349">Heme</keyword>
<dbReference type="GO" id="GO:0019441">
    <property type="term" value="P:L-tryptophan catabolic process to kynurenine"/>
    <property type="evidence" value="ECO:0007669"/>
    <property type="project" value="UniProtKB-UniRule"/>
</dbReference>
<dbReference type="InterPro" id="IPR037217">
    <property type="entry name" value="Trp/Indoleamine_2_3_dOase-like"/>
</dbReference>
<dbReference type="Gene3D" id="1.20.58.480">
    <property type="match status" value="1"/>
</dbReference>
<keyword evidence="4 9" id="KW-0223">Dioxygenase</keyword>
<evidence type="ECO:0000313" key="11">
    <source>
        <dbReference type="Proteomes" id="UP000487268"/>
    </source>
</evidence>
<feature type="binding site" evidence="9">
    <location>
        <position position="245"/>
    </location>
    <ligand>
        <name>substrate</name>
    </ligand>
</feature>
<evidence type="ECO:0000256" key="9">
    <source>
        <dbReference type="HAMAP-Rule" id="MF_01972"/>
    </source>
</evidence>
<keyword evidence="5 9" id="KW-0560">Oxidoreductase</keyword>
<dbReference type="GO" id="GO:0046872">
    <property type="term" value="F:metal ion binding"/>
    <property type="evidence" value="ECO:0007669"/>
    <property type="project" value="UniProtKB-KW"/>
</dbReference>
<comment type="similarity">
    <text evidence="9">Belongs to the tryptophan 2,3-dioxygenase family.</text>
</comment>
<dbReference type="GO" id="GO:0004833">
    <property type="term" value="F:L-tryptophan 2,3-dioxygenase activity"/>
    <property type="evidence" value="ECO:0007669"/>
    <property type="project" value="UniProtKB-UniRule"/>
</dbReference>
<feature type="binding site" evidence="9">
    <location>
        <position position="109"/>
    </location>
    <ligand>
        <name>substrate</name>
    </ligand>
</feature>
<organism evidence="10 11">
    <name type="scientific">Actinomadura macrotermitis</name>
    <dbReference type="NCBI Taxonomy" id="2585200"/>
    <lineage>
        <taxon>Bacteria</taxon>
        <taxon>Bacillati</taxon>
        <taxon>Actinomycetota</taxon>
        <taxon>Actinomycetes</taxon>
        <taxon>Streptosporangiales</taxon>
        <taxon>Thermomonosporaceae</taxon>
        <taxon>Actinomadura</taxon>
    </lineage>
</organism>
<gene>
    <name evidence="10" type="primary">kynA_3</name>
    <name evidence="9" type="synonym">kynA</name>
    <name evidence="10" type="ORF">ACRB68_75410</name>
</gene>
<evidence type="ECO:0000256" key="5">
    <source>
        <dbReference type="ARBA" id="ARBA00023002"/>
    </source>
</evidence>
<evidence type="ECO:0000256" key="7">
    <source>
        <dbReference type="ARBA" id="ARBA00023079"/>
    </source>
</evidence>
<name>A0A7K0C7K5_9ACTN</name>
<evidence type="ECO:0000256" key="8">
    <source>
        <dbReference type="ARBA" id="ARBA00050412"/>
    </source>
</evidence>
<protein>
    <recommendedName>
        <fullName evidence="9">Tryptophan 2,3-dioxygenase</fullName>
        <shortName evidence="9">TDO</shortName>
        <ecNumber evidence="9">1.13.11.11</ecNumber>
    </recommendedName>
    <alternativeName>
        <fullName evidence="9">Tryptamin 2,3-dioxygenase</fullName>
    </alternativeName>
    <alternativeName>
        <fullName evidence="9">Tryptophan oxygenase</fullName>
        <shortName evidence="9">TO</shortName>
        <shortName evidence="9">TRPO</shortName>
    </alternativeName>
    <alternativeName>
        <fullName evidence="9">Tryptophan pyrrolase</fullName>
    </alternativeName>
    <alternativeName>
        <fullName evidence="9">Tryptophanase</fullName>
    </alternativeName>
</protein>
<proteinExistence type="inferred from homology"/>
<dbReference type="PANTHER" id="PTHR10138:SF0">
    <property type="entry name" value="TRYPTOPHAN 2,3-DIOXYGENASE"/>
    <property type="match status" value="1"/>
</dbReference>
<dbReference type="PANTHER" id="PTHR10138">
    <property type="entry name" value="TRYPTOPHAN 2,3-DIOXYGENASE"/>
    <property type="match status" value="1"/>
</dbReference>
<dbReference type="GO" id="GO:0020037">
    <property type="term" value="F:heme binding"/>
    <property type="evidence" value="ECO:0007669"/>
    <property type="project" value="UniProtKB-UniRule"/>
</dbReference>
<feature type="binding site" description="axial binding residue" evidence="9">
    <location>
        <position position="231"/>
    </location>
    <ligand>
        <name>heme</name>
        <dbReference type="ChEBI" id="CHEBI:30413"/>
    </ligand>
    <ligandPart>
        <name>Fe</name>
        <dbReference type="ChEBI" id="CHEBI:18248"/>
    </ligandPart>
</feature>
<dbReference type="UniPathway" id="UPA00333">
    <property type="reaction ID" value="UER00453"/>
</dbReference>
<reference evidence="10 11" key="1">
    <citation type="submission" date="2019-10" db="EMBL/GenBank/DDBJ databases">
        <title>Actinomadura rubteroloni sp. nov. and Actinomadura macrotermitis sp. nov., isolated from the gut of fungus growing-termite Macrotermes natalensis.</title>
        <authorList>
            <person name="Benndorf R."/>
            <person name="Martin K."/>
            <person name="Kuefner M."/>
            <person name="De Beer W."/>
            <person name="Kaster A.-K."/>
            <person name="Vollmers J."/>
            <person name="Poulsen M."/>
            <person name="Beemelmanns C."/>
        </authorList>
    </citation>
    <scope>NUCLEOTIDE SEQUENCE [LARGE SCALE GENOMIC DNA]</scope>
    <source>
        <strain evidence="10 11">RB68</strain>
    </source>
</reference>
<evidence type="ECO:0000256" key="1">
    <source>
        <dbReference type="ARBA" id="ARBA00011881"/>
    </source>
</evidence>
<keyword evidence="7 9" id="KW-0823">Tryptophan catabolism</keyword>
<keyword evidence="11" id="KW-1185">Reference proteome</keyword>
<dbReference type="AlphaFoldDB" id="A0A7K0C7K5"/>
<dbReference type="SUPFAM" id="SSF140959">
    <property type="entry name" value="Indolic compounds 2,3-dioxygenase-like"/>
    <property type="match status" value="1"/>
</dbReference>
<evidence type="ECO:0000256" key="6">
    <source>
        <dbReference type="ARBA" id="ARBA00023004"/>
    </source>
</evidence>
<evidence type="ECO:0000313" key="10">
    <source>
        <dbReference type="EMBL" id="MQY09415.1"/>
    </source>
</evidence>
<feature type="binding site" evidence="9">
    <location>
        <begin position="43"/>
        <end position="47"/>
    </location>
    <ligand>
        <name>substrate</name>
    </ligand>
</feature>
<comment type="catalytic activity">
    <reaction evidence="8 9">
        <text>L-tryptophan + O2 = N-formyl-L-kynurenine</text>
        <dbReference type="Rhea" id="RHEA:24536"/>
        <dbReference type="ChEBI" id="CHEBI:15379"/>
        <dbReference type="ChEBI" id="CHEBI:57912"/>
        <dbReference type="ChEBI" id="CHEBI:58629"/>
        <dbReference type="EC" id="1.13.11.11"/>
    </reaction>
</comment>
<dbReference type="OrthoDB" id="9776847at2"/>
<keyword evidence="6 9" id="KW-0408">Iron</keyword>